<dbReference type="Pfam" id="PF00069">
    <property type="entry name" value="Pkinase"/>
    <property type="match status" value="1"/>
</dbReference>
<dbReference type="Gene3D" id="1.10.510.10">
    <property type="entry name" value="Transferase(Phosphotransferase) domain 1"/>
    <property type="match status" value="1"/>
</dbReference>
<proteinExistence type="predicted"/>
<dbReference type="GO" id="GO:0005829">
    <property type="term" value="C:cytosol"/>
    <property type="evidence" value="ECO:0007669"/>
    <property type="project" value="TreeGrafter"/>
</dbReference>
<reference evidence="7 8" key="1">
    <citation type="submission" date="2019-03" db="EMBL/GenBank/DDBJ databases">
        <title>Single cell metagenomics reveals metabolic interactions within the superorganism composed of flagellate Streblomastix strix and complex community of Bacteroidetes bacteria on its surface.</title>
        <authorList>
            <person name="Treitli S.C."/>
            <person name="Kolisko M."/>
            <person name="Husnik F."/>
            <person name="Keeling P."/>
            <person name="Hampl V."/>
        </authorList>
    </citation>
    <scope>NUCLEOTIDE SEQUENCE [LARGE SCALE GENOMIC DNA]</scope>
    <source>
        <strain evidence="7">ST1C</strain>
    </source>
</reference>
<comment type="caution">
    <text evidence="7">The sequence shown here is derived from an EMBL/GenBank/DDBJ whole genome shotgun (WGS) entry which is preliminary data.</text>
</comment>
<feature type="compositionally biased region" description="Polar residues" evidence="5">
    <location>
        <begin position="448"/>
        <end position="471"/>
    </location>
</feature>
<evidence type="ECO:0000256" key="5">
    <source>
        <dbReference type="SAM" id="MobiDB-lite"/>
    </source>
</evidence>
<dbReference type="OrthoDB" id="69842at2759"/>
<evidence type="ECO:0000256" key="1">
    <source>
        <dbReference type="ARBA" id="ARBA00022679"/>
    </source>
</evidence>
<dbReference type="AlphaFoldDB" id="A0A5J4W4I4"/>
<evidence type="ECO:0000256" key="2">
    <source>
        <dbReference type="ARBA" id="ARBA00022741"/>
    </source>
</evidence>
<evidence type="ECO:0000256" key="4">
    <source>
        <dbReference type="ARBA" id="ARBA00022840"/>
    </source>
</evidence>
<keyword evidence="2" id="KW-0547">Nucleotide-binding</keyword>
<organism evidence="7 8">
    <name type="scientific">Streblomastix strix</name>
    <dbReference type="NCBI Taxonomy" id="222440"/>
    <lineage>
        <taxon>Eukaryota</taxon>
        <taxon>Metamonada</taxon>
        <taxon>Preaxostyla</taxon>
        <taxon>Oxymonadida</taxon>
        <taxon>Streblomastigidae</taxon>
        <taxon>Streblomastix</taxon>
    </lineage>
</organism>
<dbReference type="SUPFAM" id="SSF56112">
    <property type="entry name" value="Protein kinase-like (PK-like)"/>
    <property type="match status" value="1"/>
</dbReference>
<dbReference type="GO" id="GO:0005524">
    <property type="term" value="F:ATP binding"/>
    <property type="evidence" value="ECO:0007669"/>
    <property type="project" value="UniProtKB-KW"/>
</dbReference>
<dbReference type="PANTHER" id="PTHR24348">
    <property type="entry name" value="SERINE/THREONINE-PROTEIN KINASE UNC-51-RELATED"/>
    <property type="match status" value="1"/>
</dbReference>
<feature type="region of interest" description="Disordered" evidence="5">
    <location>
        <begin position="427"/>
        <end position="479"/>
    </location>
</feature>
<evidence type="ECO:0000313" key="7">
    <source>
        <dbReference type="EMBL" id="KAA6389379.1"/>
    </source>
</evidence>
<dbReference type="PANTHER" id="PTHR24348:SF22">
    <property type="entry name" value="NON-SPECIFIC SERINE_THREONINE PROTEIN KINASE"/>
    <property type="match status" value="1"/>
</dbReference>
<dbReference type="GO" id="GO:0016020">
    <property type="term" value="C:membrane"/>
    <property type="evidence" value="ECO:0007669"/>
    <property type="project" value="TreeGrafter"/>
</dbReference>
<feature type="compositionally biased region" description="Low complexity" evidence="5">
    <location>
        <begin position="427"/>
        <end position="438"/>
    </location>
</feature>
<dbReference type="InterPro" id="IPR011009">
    <property type="entry name" value="Kinase-like_dom_sf"/>
</dbReference>
<keyword evidence="3" id="KW-0418">Kinase</keyword>
<dbReference type="GO" id="GO:0004674">
    <property type="term" value="F:protein serine/threonine kinase activity"/>
    <property type="evidence" value="ECO:0007669"/>
    <property type="project" value="InterPro"/>
</dbReference>
<dbReference type="EMBL" id="SNRW01003608">
    <property type="protein sequence ID" value="KAA6389379.1"/>
    <property type="molecule type" value="Genomic_DNA"/>
</dbReference>
<evidence type="ECO:0000256" key="3">
    <source>
        <dbReference type="ARBA" id="ARBA00022777"/>
    </source>
</evidence>
<keyword evidence="1" id="KW-0808">Transferase</keyword>
<feature type="domain" description="Protein kinase" evidence="6">
    <location>
        <begin position="58"/>
        <end position="306"/>
    </location>
</feature>
<dbReference type="Proteomes" id="UP000324800">
    <property type="component" value="Unassembled WGS sequence"/>
</dbReference>
<dbReference type="GO" id="GO:0005776">
    <property type="term" value="C:autophagosome"/>
    <property type="evidence" value="ECO:0007669"/>
    <property type="project" value="TreeGrafter"/>
</dbReference>
<keyword evidence="4" id="KW-0067">ATP-binding</keyword>
<dbReference type="InterPro" id="IPR045269">
    <property type="entry name" value="Atg1-like"/>
</dbReference>
<dbReference type="PROSITE" id="PS50011">
    <property type="entry name" value="PROTEIN_KINASE_DOM"/>
    <property type="match status" value="1"/>
</dbReference>
<dbReference type="GO" id="GO:0010506">
    <property type="term" value="P:regulation of autophagy"/>
    <property type="evidence" value="ECO:0007669"/>
    <property type="project" value="InterPro"/>
</dbReference>
<dbReference type="InterPro" id="IPR000719">
    <property type="entry name" value="Prot_kinase_dom"/>
</dbReference>
<dbReference type="GO" id="GO:0000407">
    <property type="term" value="C:phagophore assembly site"/>
    <property type="evidence" value="ECO:0007669"/>
    <property type="project" value="TreeGrafter"/>
</dbReference>
<protein>
    <recommendedName>
        <fullName evidence="6">Protein kinase domain-containing protein</fullName>
    </recommendedName>
</protein>
<dbReference type="SMART" id="SM00220">
    <property type="entry name" value="S_TKc"/>
    <property type="match status" value="1"/>
</dbReference>
<evidence type="ECO:0000259" key="6">
    <source>
        <dbReference type="PROSITE" id="PS50011"/>
    </source>
</evidence>
<accession>A0A5J4W4I4</accession>
<gene>
    <name evidence="7" type="ORF">EZS28_015095</name>
</gene>
<name>A0A5J4W4I4_9EUKA</name>
<dbReference type="GO" id="GO:0000045">
    <property type="term" value="P:autophagosome assembly"/>
    <property type="evidence" value="ECO:0007669"/>
    <property type="project" value="TreeGrafter"/>
</dbReference>
<sequence>MILFVLFWETGEFAYDEPYSAMGGLIVSGVSWARGESIMLQQQIAAPNALDELSTLGLTNIRQMGHNMYLATHQEFGQICAITRLRKGFNQNEWKFISDLAKEQIECEFIIKNLALSKTPSFYVIFTEYYGEKNLEDYAIAKAFINQEIVVSAVIGNIMEAVNELHKKNLTHGNLKLSNIFFKEVAPDKSIAVVTNLSGVRSIGEQLQILPNIPIQMQPPEVLHGQPYTPLSDLYMIGLIMYGMLFGKLPYTSDNPQALMQEQYNGPQELDKVSSGFNTALCTLLAFEPNQRQSCEQMLQQCPIFFRQVDPMIYSVHPQMAMQMQNQRIYIRGSSTIPTHILTQAQQIQQTMGAQQMGIPNQFGMQNVIPPQVIAPQLPPQIQQQQQFIQPQGAGYQQSPQYGQTFGQQAVQMPVIQPPIQLQPVQQQYPPQPVQQQYPPQPAYVPQTSQVQPPVITPQYNQGLPSQQNQGPAPASNEESFPIDCELCHQMIQLNLYADHIRTQHPDSALHRLEFDKK</sequence>
<evidence type="ECO:0000313" key="8">
    <source>
        <dbReference type="Proteomes" id="UP000324800"/>
    </source>
</evidence>